<reference evidence="2 3" key="1">
    <citation type="submission" date="2016-11" db="EMBL/GenBank/DDBJ databases">
        <authorList>
            <person name="Jaros S."/>
            <person name="Januszkiewicz K."/>
            <person name="Wedrychowicz H."/>
        </authorList>
    </citation>
    <scope>NUCLEOTIDE SEQUENCE [LARGE SCALE GENOMIC DNA]</scope>
    <source>
        <strain evidence="2 3">DSM 43832</strain>
    </source>
</reference>
<dbReference type="Proteomes" id="UP000184363">
    <property type="component" value="Unassembled WGS sequence"/>
</dbReference>
<gene>
    <name evidence="2" type="ORF">SAMN05443637_108182</name>
</gene>
<feature type="domain" description="vWA found in TerF C terminus" evidence="1">
    <location>
        <begin position="1"/>
        <end position="188"/>
    </location>
</feature>
<protein>
    <submittedName>
        <fullName evidence="2">TerF vWA domain-containing protein</fullName>
    </submittedName>
</protein>
<dbReference type="RefSeq" id="WP_200803878.1">
    <property type="nucleotide sequence ID" value="NZ_FRAP01000008.1"/>
</dbReference>
<evidence type="ECO:0000313" key="3">
    <source>
        <dbReference type="Proteomes" id="UP000184363"/>
    </source>
</evidence>
<keyword evidence="3" id="KW-1185">Reference proteome</keyword>
<accession>A0A1M6TQ89</accession>
<name>A0A1M6TQ89_PSETH</name>
<dbReference type="EMBL" id="FRAP01000008">
    <property type="protein sequence ID" value="SHK59152.1"/>
    <property type="molecule type" value="Genomic_DNA"/>
</dbReference>
<evidence type="ECO:0000259" key="1">
    <source>
        <dbReference type="Pfam" id="PF10138"/>
    </source>
</evidence>
<organism evidence="2 3">
    <name type="scientific">Pseudonocardia thermophila</name>
    <dbReference type="NCBI Taxonomy" id="1848"/>
    <lineage>
        <taxon>Bacteria</taxon>
        <taxon>Bacillati</taxon>
        <taxon>Actinomycetota</taxon>
        <taxon>Actinomycetes</taxon>
        <taxon>Pseudonocardiales</taxon>
        <taxon>Pseudonocardiaceae</taxon>
        <taxon>Pseudonocardia</taxon>
    </lineage>
</organism>
<dbReference type="AlphaFoldDB" id="A0A1M6TQ89"/>
<dbReference type="STRING" id="1848.SAMN05443637_108182"/>
<evidence type="ECO:0000313" key="2">
    <source>
        <dbReference type="EMBL" id="SHK59152.1"/>
    </source>
</evidence>
<dbReference type="InterPro" id="IPR036465">
    <property type="entry name" value="vWFA_dom_sf"/>
</dbReference>
<dbReference type="Pfam" id="PF10138">
    <property type="entry name" value="vWA-TerF-like"/>
    <property type="match status" value="1"/>
</dbReference>
<dbReference type="InterPro" id="IPR019303">
    <property type="entry name" value="vWA_TerF_C"/>
</dbReference>
<proteinExistence type="predicted"/>
<sequence>MLVLDASGSMSLAYVDGVVGRIVERVAPIAAVLDIGVVRAWKFADTAQQLPDLHVDRVGDWIAGLDYHGVGLRNNEPAAIRAVLDHAATHGDPTLVLFFADGGVRRNLETSVLLRAASAKPVFWQFVGLGSADFTRYAKLDTMKIRLVDNCGFARLSNPDHISDGRFYDLLLAEFPRWLAAARAKGIVTG</sequence>
<dbReference type="SUPFAM" id="SSF53300">
    <property type="entry name" value="vWA-like"/>
    <property type="match status" value="1"/>
</dbReference>